<name>A0A838ZJX1_9FLAO</name>
<feature type="compositionally biased region" description="Low complexity" evidence="1">
    <location>
        <begin position="85"/>
        <end position="98"/>
    </location>
</feature>
<comment type="caution">
    <text evidence="2">The sequence shown here is derived from an EMBL/GenBank/DDBJ whole genome shotgun (WGS) entry which is preliminary data.</text>
</comment>
<accession>A0A838ZJX1</accession>
<proteinExistence type="predicted"/>
<sequence>MKSLGLFVFVFFTAQFSWAQNLLYLEKTGIKFEDKEQLRDLYQQYNQSILVVEDYIYLIPCECVACRKLSGDNEGRNLGGDGDNRNFSGDSSDRNSGGDIDGRNQGGESDERGFSGEGEGRNFAGESGNRNQGGESGERNQGGDSNKRNSGGDVDGRNADGEIEGRRAGGENDQRNSGAKADFRMNGGELSAFECYKKSRSKFILSGIHKNAEVYFYDGTNLIEVDLKEDFVKF</sequence>
<gene>
    <name evidence="2" type="ORF">HU137_02640</name>
</gene>
<evidence type="ECO:0000313" key="3">
    <source>
        <dbReference type="Proteomes" id="UP000552241"/>
    </source>
</evidence>
<protein>
    <submittedName>
        <fullName evidence="2">Uncharacterized protein</fullName>
    </submittedName>
</protein>
<feature type="region of interest" description="Disordered" evidence="1">
    <location>
        <begin position="75"/>
        <end position="182"/>
    </location>
</feature>
<feature type="compositionally biased region" description="Basic and acidic residues" evidence="1">
    <location>
        <begin position="154"/>
        <end position="174"/>
    </location>
</feature>
<dbReference type="EMBL" id="JACDZE010000001">
    <property type="protein sequence ID" value="MBA5628664.1"/>
    <property type="molecule type" value="Genomic_DNA"/>
</dbReference>
<evidence type="ECO:0000313" key="2">
    <source>
        <dbReference type="EMBL" id="MBA5628664.1"/>
    </source>
</evidence>
<dbReference type="Proteomes" id="UP000552241">
    <property type="component" value="Unassembled WGS sequence"/>
</dbReference>
<organism evidence="2 3">
    <name type="scientific">Moheibacter lacus</name>
    <dbReference type="NCBI Taxonomy" id="2745851"/>
    <lineage>
        <taxon>Bacteria</taxon>
        <taxon>Pseudomonadati</taxon>
        <taxon>Bacteroidota</taxon>
        <taxon>Flavobacteriia</taxon>
        <taxon>Flavobacteriales</taxon>
        <taxon>Weeksellaceae</taxon>
        <taxon>Moheibacter</taxon>
    </lineage>
</organism>
<keyword evidence="3" id="KW-1185">Reference proteome</keyword>
<feature type="compositionally biased region" description="Basic and acidic residues" evidence="1">
    <location>
        <begin position="109"/>
        <end position="120"/>
    </location>
</feature>
<evidence type="ECO:0000256" key="1">
    <source>
        <dbReference type="SAM" id="MobiDB-lite"/>
    </source>
</evidence>
<dbReference type="AlphaFoldDB" id="A0A838ZJX1"/>
<dbReference type="RefSeq" id="WP_182042254.1">
    <property type="nucleotide sequence ID" value="NZ_JACDZE010000001.1"/>
</dbReference>
<reference evidence="2 3" key="1">
    <citation type="submission" date="2020-07" db="EMBL/GenBank/DDBJ databases">
        <title>Moheibacter lacus sp. nov., a member of the family Flavobacteriaceae isolated from freshwater lake sediment.</title>
        <authorList>
            <person name="Liu Y."/>
        </authorList>
    </citation>
    <scope>NUCLEOTIDE SEQUENCE [LARGE SCALE GENOMIC DNA]</scope>
    <source>
        <strain evidence="2 3">BDHS18</strain>
    </source>
</reference>